<proteinExistence type="predicted"/>
<reference evidence="1" key="1">
    <citation type="submission" date="2022-03" db="EMBL/GenBank/DDBJ databases">
        <authorList>
            <person name="Martin H S."/>
        </authorList>
    </citation>
    <scope>NUCLEOTIDE SEQUENCE</scope>
</reference>
<feature type="non-terminal residue" evidence="1">
    <location>
        <position position="125"/>
    </location>
</feature>
<sequence length="125" mass="14178">MPQTFFLDKYKNVVHYYKHGLPAELSEELSSRCEKCLDLLKLTNAHRKLIQPFSVYGYDLFHAGSTSSKFGVAIGVPVNFAYKTLDDFEKDNVQVNQKKVNLETEVGQKLAEALILPEKSILKVV</sequence>
<name>A0ABN8J5I7_9NEOP</name>
<dbReference type="PANTHER" id="PTHR21824:SF4">
    <property type="entry name" value="TRANSMEMBRANE PROTEIN 177"/>
    <property type="match status" value="1"/>
</dbReference>
<evidence type="ECO:0000313" key="1">
    <source>
        <dbReference type="EMBL" id="CAH2076407.1"/>
    </source>
</evidence>
<dbReference type="PANTHER" id="PTHR21824">
    <property type="entry name" value="TRANSMEMBRANE PROTEIN 177"/>
    <property type="match status" value="1"/>
</dbReference>
<evidence type="ECO:0000313" key="2">
    <source>
        <dbReference type="Proteomes" id="UP000837857"/>
    </source>
</evidence>
<gene>
    <name evidence="1" type="ORF">IPOD504_LOCUS17273</name>
</gene>
<organism evidence="1 2">
    <name type="scientific">Iphiclides podalirius</name>
    <name type="common">scarce swallowtail</name>
    <dbReference type="NCBI Taxonomy" id="110791"/>
    <lineage>
        <taxon>Eukaryota</taxon>
        <taxon>Metazoa</taxon>
        <taxon>Ecdysozoa</taxon>
        <taxon>Arthropoda</taxon>
        <taxon>Hexapoda</taxon>
        <taxon>Insecta</taxon>
        <taxon>Pterygota</taxon>
        <taxon>Neoptera</taxon>
        <taxon>Endopterygota</taxon>
        <taxon>Lepidoptera</taxon>
        <taxon>Glossata</taxon>
        <taxon>Ditrysia</taxon>
        <taxon>Papilionoidea</taxon>
        <taxon>Papilionidae</taxon>
        <taxon>Papilioninae</taxon>
        <taxon>Iphiclides</taxon>
    </lineage>
</organism>
<dbReference type="EMBL" id="OW152821">
    <property type="protein sequence ID" value="CAH2076407.1"/>
    <property type="molecule type" value="Genomic_DNA"/>
</dbReference>
<protein>
    <submittedName>
        <fullName evidence="1">Uncharacterized protein</fullName>
    </submittedName>
</protein>
<accession>A0ABN8J5I7</accession>
<dbReference type="InterPro" id="IPR026620">
    <property type="entry name" value="TMEM177"/>
</dbReference>
<keyword evidence="2" id="KW-1185">Reference proteome</keyword>
<dbReference type="Proteomes" id="UP000837857">
    <property type="component" value="Chromosome 9"/>
</dbReference>